<dbReference type="SUPFAM" id="SSF64182">
    <property type="entry name" value="DHH phosphoesterases"/>
    <property type="match status" value="2"/>
</dbReference>
<dbReference type="Pfam" id="PF17768">
    <property type="entry name" value="RecJ_OB"/>
    <property type="match status" value="1"/>
</dbReference>
<keyword evidence="4" id="KW-0378">Hydrolase</keyword>
<dbReference type="GO" id="GO:0003887">
    <property type="term" value="F:DNA-directed DNA polymerase activity"/>
    <property type="evidence" value="ECO:0007669"/>
    <property type="project" value="InterPro"/>
</dbReference>
<dbReference type="GO" id="GO:0008409">
    <property type="term" value="F:5'-3' exonuclease activity"/>
    <property type="evidence" value="ECO:0007669"/>
    <property type="project" value="InterPro"/>
</dbReference>
<dbReference type="InterPro" id="IPR001667">
    <property type="entry name" value="DDH_dom"/>
</dbReference>
<dbReference type="GO" id="GO:0006310">
    <property type="term" value="P:DNA recombination"/>
    <property type="evidence" value="ECO:0007669"/>
    <property type="project" value="InterPro"/>
</dbReference>
<evidence type="ECO:0000256" key="4">
    <source>
        <dbReference type="ARBA" id="ARBA00022801"/>
    </source>
</evidence>
<dbReference type="PANTHER" id="PTHR30255">
    <property type="entry name" value="SINGLE-STRANDED-DNA-SPECIFIC EXONUCLEASE RECJ"/>
    <property type="match status" value="1"/>
</dbReference>
<dbReference type="PANTHER" id="PTHR30255:SF2">
    <property type="entry name" value="SINGLE-STRANDED-DNA-SPECIFIC EXONUCLEASE RECJ"/>
    <property type="match status" value="1"/>
</dbReference>
<dbReference type="InterPro" id="IPR013520">
    <property type="entry name" value="Ribonucl_H"/>
</dbReference>
<evidence type="ECO:0000256" key="1">
    <source>
        <dbReference type="ARBA" id="ARBA00005915"/>
    </source>
</evidence>
<evidence type="ECO:0000313" key="10">
    <source>
        <dbReference type="Proteomes" id="UP000240042"/>
    </source>
</evidence>
<dbReference type="InterPro" id="IPR038763">
    <property type="entry name" value="DHH_sf"/>
</dbReference>
<dbReference type="Pfam" id="PF00929">
    <property type="entry name" value="RNase_T"/>
    <property type="match status" value="1"/>
</dbReference>
<evidence type="ECO:0000256" key="6">
    <source>
        <dbReference type="ARBA" id="ARBA00025483"/>
    </source>
</evidence>
<protein>
    <recommendedName>
        <fullName evidence="2">Single-stranded-DNA-specific exonuclease RecJ</fullName>
    </recommendedName>
</protein>
<name>A0A1I1DN48_BREAD</name>
<dbReference type="GO" id="GO:0003677">
    <property type="term" value="F:DNA binding"/>
    <property type="evidence" value="ECO:0007669"/>
    <property type="project" value="InterPro"/>
</dbReference>
<dbReference type="FunFam" id="3.30.420.10:FF:000045">
    <property type="entry name" value="3'-5' exonuclease DinG"/>
    <property type="match status" value="1"/>
</dbReference>
<keyword evidence="5 9" id="KW-0269">Exonuclease</keyword>
<keyword evidence="3" id="KW-0540">Nuclease</keyword>
<dbReference type="STRING" id="34097.SAMN02745150_00508"/>
<comment type="function">
    <text evidence="6">DNA polymerase III is a complex, multichain enzyme responsible for most of the replicative synthesis in bacteria. The epsilon subunit contain the editing function and is a proofreading 3'-5' exonuclease.</text>
</comment>
<dbReference type="Gene3D" id="3.10.310.30">
    <property type="match status" value="1"/>
</dbReference>
<sequence length="743" mass="83206">MSFFEWNLRRSDVPLRREVRNSFNLPDFILNIVKNRGIASYQAMMEYAYPQAISLPSPFFMGDMDKAICRINEAIEKKEKILIFGDKDADGVTSTAIMHRILSRFGAQVEFRVPEGVDHYGLSREAIIDAYNEGVTLIITVDCGITAVDEAKLAKEQGLDLIITDHHEPLEELPEAVALINPKLNNYPFPFLSGAGVALKTAQALAESRILPDWYDQEYVFFDIETTGLDPENDEITEIAAIIVKNGVEIASFQTLVKITGTISKEISQITNITQEMLDQQGLERDVALQKFLDFIGDKTLAGQNIINFDIKFINAQLKKGLKKTISNHAIDTLNLARSLFKSLKSYKLSDIGEHLGIYTDPNALHRALVDVRLNAEVFRRMTLKRSEPLMQLLCELFPLAAVGTVADIMPLQDENRTIVRVGIENIKQASTGLIALIRRLNILENLDARSIGWTLGPVLNSPGRLGEASLVVSLLITNNINKANELSEQLLLKDNERKNLVSSLEEEIISCINVNEVQNDKHILIISNNIPRGITGLIATRLANQFQVPVIIVARSEDGQAAGSIRATGTFDVVAFLQFLSPMLTQFGGHKAAGGFVLGEEHLSSLKDQIIQYMKTWSSETLRNTIEIDVDLNDFSMLSIKNINYMHSLLNPIGSKNPAPNFLVRDAQLIEAKPIGRNKEHLIFTFLKGKTEFKTIAWSFAERWNQIQHHQIFDIVGIPEINIWNDIEEVRLQLVDISPKGE</sequence>
<dbReference type="AlphaFoldDB" id="A0A1I1DN48"/>
<feature type="domain" description="Exonuclease" evidence="8">
    <location>
        <begin position="218"/>
        <end position="388"/>
    </location>
</feature>
<keyword evidence="10" id="KW-1185">Reference proteome</keyword>
<reference evidence="10" key="1">
    <citation type="submission" date="2016-10" db="EMBL/GenBank/DDBJ databases">
        <authorList>
            <person name="Varghese N."/>
            <person name="Submissions S."/>
        </authorList>
    </citation>
    <scope>NUCLEOTIDE SEQUENCE [LARGE SCALE GENOMIC DNA]</scope>
    <source>
        <strain evidence="10">ATCC 43811</strain>
    </source>
</reference>
<dbReference type="InterPro" id="IPR012337">
    <property type="entry name" value="RNaseH-like_sf"/>
</dbReference>
<evidence type="ECO:0000259" key="8">
    <source>
        <dbReference type="SMART" id="SM00479"/>
    </source>
</evidence>
<dbReference type="InterPro" id="IPR051673">
    <property type="entry name" value="SSDNA_exonuclease_RecJ"/>
</dbReference>
<proteinExistence type="inferred from homology"/>
<dbReference type="NCBIfam" id="TIGR00644">
    <property type="entry name" value="recJ"/>
    <property type="match status" value="1"/>
</dbReference>
<dbReference type="EMBL" id="FOKY01000002">
    <property type="protein sequence ID" value="SFB73923.1"/>
    <property type="molecule type" value="Genomic_DNA"/>
</dbReference>
<evidence type="ECO:0000256" key="3">
    <source>
        <dbReference type="ARBA" id="ARBA00022722"/>
    </source>
</evidence>
<dbReference type="RefSeq" id="WP_092318264.1">
    <property type="nucleotide sequence ID" value="NZ_FOKY01000002.1"/>
</dbReference>
<dbReference type="SMART" id="SM00479">
    <property type="entry name" value="EXOIII"/>
    <property type="match status" value="1"/>
</dbReference>
<dbReference type="Gene3D" id="3.90.1640.30">
    <property type="match status" value="2"/>
</dbReference>
<dbReference type="CDD" id="cd06127">
    <property type="entry name" value="DEDDh"/>
    <property type="match status" value="1"/>
</dbReference>
<dbReference type="InterPro" id="IPR004610">
    <property type="entry name" value="RecJ"/>
</dbReference>
<dbReference type="InterPro" id="IPR041122">
    <property type="entry name" value="RecJ_OB"/>
</dbReference>
<gene>
    <name evidence="9" type="ORF">SAMN02745150_00508</name>
</gene>
<evidence type="ECO:0000313" key="9">
    <source>
        <dbReference type="EMBL" id="SFB73923.1"/>
    </source>
</evidence>
<evidence type="ECO:0000256" key="7">
    <source>
        <dbReference type="ARBA" id="ARBA00026073"/>
    </source>
</evidence>
<dbReference type="GO" id="GO:0006281">
    <property type="term" value="P:DNA repair"/>
    <property type="evidence" value="ECO:0007669"/>
    <property type="project" value="InterPro"/>
</dbReference>
<dbReference type="NCBIfam" id="TIGR00573">
    <property type="entry name" value="dnaq"/>
    <property type="match status" value="1"/>
</dbReference>
<dbReference type="Pfam" id="PF02272">
    <property type="entry name" value="DHHA1"/>
    <property type="match status" value="1"/>
</dbReference>
<dbReference type="Proteomes" id="UP000240042">
    <property type="component" value="Unassembled WGS sequence"/>
</dbReference>
<dbReference type="GO" id="GO:0006260">
    <property type="term" value="P:DNA replication"/>
    <property type="evidence" value="ECO:0007669"/>
    <property type="project" value="InterPro"/>
</dbReference>
<evidence type="ECO:0000256" key="2">
    <source>
        <dbReference type="ARBA" id="ARBA00019841"/>
    </source>
</evidence>
<dbReference type="InterPro" id="IPR003156">
    <property type="entry name" value="DHHA1_dom"/>
</dbReference>
<dbReference type="OrthoDB" id="9809852at2"/>
<comment type="subunit">
    <text evidence="7">DNA polymerase III contains a core (composed of alpha, epsilon and theta chains) that associates with a tau subunit. This core dimerizes to form the POLIII' complex. PolIII' associates with the gamma complex (composed of gamma, delta, delta', psi and chi chains) and with the beta chain to form the complete DNA polymerase III complex.</text>
</comment>
<evidence type="ECO:0000256" key="5">
    <source>
        <dbReference type="ARBA" id="ARBA00022839"/>
    </source>
</evidence>
<accession>A0A1I1DN48</accession>
<organism evidence="9 10">
    <name type="scientific">Brevinema andersonii</name>
    <dbReference type="NCBI Taxonomy" id="34097"/>
    <lineage>
        <taxon>Bacteria</taxon>
        <taxon>Pseudomonadati</taxon>
        <taxon>Spirochaetota</taxon>
        <taxon>Spirochaetia</taxon>
        <taxon>Brevinematales</taxon>
        <taxon>Brevinemataceae</taxon>
        <taxon>Brevinema</taxon>
    </lineage>
</organism>
<dbReference type="Pfam" id="PF01368">
    <property type="entry name" value="DHH"/>
    <property type="match status" value="1"/>
</dbReference>
<comment type="similarity">
    <text evidence="1">Belongs to the RecJ family.</text>
</comment>
<dbReference type="SUPFAM" id="SSF53098">
    <property type="entry name" value="Ribonuclease H-like"/>
    <property type="match status" value="1"/>
</dbReference>
<dbReference type="InterPro" id="IPR006054">
    <property type="entry name" value="DnaQ"/>
</dbReference>